<dbReference type="InterPro" id="IPR032675">
    <property type="entry name" value="LRR_dom_sf"/>
</dbReference>
<organism evidence="8 9">
    <name type="scientific">Forsythia ovata</name>
    <dbReference type="NCBI Taxonomy" id="205694"/>
    <lineage>
        <taxon>Eukaryota</taxon>
        <taxon>Viridiplantae</taxon>
        <taxon>Streptophyta</taxon>
        <taxon>Embryophyta</taxon>
        <taxon>Tracheophyta</taxon>
        <taxon>Spermatophyta</taxon>
        <taxon>Magnoliopsida</taxon>
        <taxon>eudicotyledons</taxon>
        <taxon>Gunneridae</taxon>
        <taxon>Pentapetalae</taxon>
        <taxon>asterids</taxon>
        <taxon>lamiids</taxon>
        <taxon>Lamiales</taxon>
        <taxon>Oleaceae</taxon>
        <taxon>Forsythieae</taxon>
        <taxon>Forsythia</taxon>
    </lineage>
</organism>
<evidence type="ECO:0000256" key="6">
    <source>
        <dbReference type="SAM" id="MobiDB-lite"/>
    </source>
</evidence>
<dbReference type="GO" id="GO:0005576">
    <property type="term" value="C:extracellular region"/>
    <property type="evidence" value="ECO:0007669"/>
    <property type="project" value="UniProtKB-SubCell"/>
</dbReference>
<protein>
    <submittedName>
        <fullName evidence="8">Leucine rich repeat N-terminal domain-containing protein</fullName>
    </submittedName>
</protein>
<dbReference type="InterPro" id="IPR013210">
    <property type="entry name" value="LRR_N_plant-typ"/>
</dbReference>
<feature type="domain" description="Leucine-rich repeat-containing N-terminal plant-type" evidence="7">
    <location>
        <begin position="16"/>
        <end position="50"/>
    </location>
</feature>
<feature type="region of interest" description="Disordered" evidence="6">
    <location>
        <begin position="99"/>
        <end position="140"/>
    </location>
</feature>
<dbReference type="InterPro" id="IPR051582">
    <property type="entry name" value="LRR_extensin-like_regulator"/>
</dbReference>
<keyword evidence="4" id="KW-0732">Signal</keyword>
<evidence type="ECO:0000256" key="1">
    <source>
        <dbReference type="ARBA" id="ARBA00004613"/>
    </source>
</evidence>
<keyword evidence="9" id="KW-1185">Reference proteome</keyword>
<keyword evidence="3" id="KW-0433">Leucine-rich repeat</keyword>
<dbReference type="PANTHER" id="PTHR32093:SF168">
    <property type="entry name" value="LEUCINE-RICH REPEAT DOMAIN SUPERFAMILY"/>
    <property type="match status" value="1"/>
</dbReference>
<evidence type="ECO:0000313" key="8">
    <source>
        <dbReference type="EMBL" id="KAL2549281.1"/>
    </source>
</evidence>
<gene>
    <name evidence="8" type="ORF">Fot_10811</name>
</gene>
<dbReference type="PANTHER" id="PTHR32093">
    <property type="entry name" value="LEUCINE-RICH REPEAT EXTENSIN-LIKE PROTEIN 3-RELATED"/>
    <property type="match status" value="1"/>
</dbReference>
<evidence type="ECO:0000256" key="3">
    <source>
        <dbReference type="ARBA" id="ARBA00022614"/>
    </source>
</evidence>
<evidence type="ECO:0000256" key="4">
    <source>
        <dbReference type="ARBA" id="ARBA00022729"/>
    </source>
</evidence>
<sequence length="140" mass="15425">MSRISRNSASKTRAYTALQAWKHAIFSDPFNFTVNWTGPNVCSYGGVYCTPSQLNASYRVVGGIDLNHGDIAGFLPDELGLLTDLALFHINSNRFCDGNHRDSSRLPGFDQKRRRFLPPSCRRGDGDGDGNQGGKISPLF</sequence>
<dbReference type="EMBL" id="JBFOLJ010000003">
    <property type="protein sequence ID" value="KAL2549281.1"/>
    <property type="molecule type" value="Genomic_DNA"/>
</dbReference>
<dbReference type="AlphaFoldDB" id="A0ABD1WHW4"/>
<keyword evidence="2" id="KW-0964">Secreted</keyword>
<evidence type="ECO:0000256" key="5">
    <source>
        <dbReference type="ARBA" id="ARBA00022737"/>
    </source>
</evidence>
<evidence type="ECO:0000256" key="2">
    <source>
        <dbReference type="ARBA" id="ARBA00022525"/>
    </source>
</evidence>
<evidence type="ECO:0000313" key="9">
    <source>
        <dbReference type="Proteomes" id="UP001604277"/>
    </source>
</evidence>
<comment type="caution">
    <text evidence="8">The sequence shown here is derived from an EMBL/GenBank/DDBJ whole genome shotgun (WGS) entry which is preliminary data.</text>
</comment>
<dbReference type="Pfam" id="PF08263">
    <property type="entry name" value="LRRNT_2"/>
    <property type="match status" value="1"/>
</dbReference>
<reference evidence="9" key="1">
    <citation type="submission" date="2024-07" db="EMBL/GenBank/DDBJ databases">
        <title>Two chromosome-level genome assemblies of Korean endemic species Abeliophyllum distichum and Forsythia ovata (Oleaceae).</title>
        <authorList>
            <person name="Jang H."/>
        </authorList>
    </citation>
    <scope>NUCLEOTIDE SEQUENCE [LARGE SCALE GENOMIC DNA]</scope>
</reference>
<comment type="subcellular location">
    <subcellularLocation>
        <location evidence="1">Secreted</location>
    </subcellularLocation>
</comment>
<dbReference type="Gene3D" id="3.80.10.10">
    <property type="entry name" value="Ribonuclease Inhibitor"/>
    <property type="match status" value="1"/>
</dbReference>
<proteinExistence type="predicted"/>
<keyword evidence="5" id="KW-0677">Repeat</keyword>
<accession>A0ABD1WHW4</accession>
<name>A0ABD1WHW4_9LAMI</name>
<evidence type="ECO:0000259" key="7">
    <source>
        <dbReference type="Pfam" id="PF08263"/>
    </source>
</evidence>
<dbReference type="Proteomes" id="UP001604277">
    <property type="component" value="Unassembled WGS sequence"/>
</dbReference>